<evidence type="ECO:0000313" key="1">
    <source>
        <dbReference type="EMBL" id="KIX89782.1"/>
    </source>
</evidence>
<reference evidence="2 4" key="2">
    <citation type="submission" date="2018-06" db="EMBL/GenBank/DDBJ databases">
        <authorList>
            <consortium name="Pathogen Informatics"/>
            <person name="Doyle S."/>
        </authorList>
    </citation>
    <scope>NUCLEOTIDE SEQUENCE [LARGE SCALE GENOMIC DNA]</scope>
    <source>
        <strain evidence="2 4">NCTC13832</strain>
    </source>
</reference>
<evidence type="ECO:0000313" key="4">
    <source>
        <dbReference type="Proteomes" id="UP000254100"/>
    </source>
</evidence>
<dbReference type="EMBL" id="JXWY01000175">
    <property type="protein sequence ID" value="KIX89782.1"/>
    <property type="molecule type" value="Genomic_DNA"/>
</dbReference>
<protein>
    <submittedName>
        <fullName evidence="2">Uncharacterized protein</fullName>
    </submittedName>
</protein>
<dbReference type="Proteomes" id="UP000032366">
    <property type="component" value="Unassembled WGS sequence"/>
</dbReference>
<dbReference type="Proteomes" id="UP000254100">
    <property type="component" value="Unassembled WGS sequence"/>
</dbReference>
<dbReference type="STRING" id="569857.TP70_11520"/>
<dbReference type="AlphaFoldDB" id="A0A0D6XMB0"/>
<dbReference type="EMBL" id="UHDT01000001">
    <property type="protein sequence ID" value="SUM57668.1"/>
    <property type="molecule type" value="Genomic_DNA"/>
</dbReference>
<gene>
    <name evidence="2" type="ORF">NCTC13832_01354</name>
    <name evidence="1" type="ORF">TP70_11520</name>
</gene>
<dbReference type="RefSeq" id="WP_044361760.1">
    <property type="nucleotide sequence ID" value="NZ_JXWY01000175.1"/>
</dbReference>
<dbReference type="InterPro" id="IPR045447">
    <property type="entry name" value="DUF6501"/>
</dbReference>
<accession>A0A0D6XMB0</accession>
<sequence length="71" mass="8232">MLHENWKEKAPIKRVKVLHTDAKKFTVSDMLTIGQTYDVVNETEEYYQIIDNSGLVGGYYKTYFEEVPGTV</sequence>
<keyword evidence="3" id="KW-1185">Reference proteome</keyword>
<evidence type="ECO:0000313" key="2">
    <source>
        <dbReference type="EMBL" id="SUM57668.1"/>
    </source>
</evidence>
<dbReference type="OrthoDB" id="2428356at2"/>
<proteinExistence type="predicted"/>
<name>A0A0D6XMB0_9STAP</name>
<reference evidence="1 3" key="1">
    <citation type="submission" date="2015-01" db="EMBL/GenBank/DDBJ databases">
        <authorList>
            <person name="Guo J."/>
        </authorList>
    </citation>
    <scope>NUCLEOTIDE SEQUENCE [LARGE SCALE GENOMIC DNA]</scope>
    <source>
        <strain evidence="1 3">DSM 22147</strain>
    </source>
</reference>
<evidence type="ECO:0000313" key="3">
    <source>
        <dbReference type="Proteomes" id="UP000032366"/>
    </source>
</evidence>
<organism evidence="2 4">
    <name type="scientific">Staphylococcus microti</name>
    <dbReference type="NCBI Taxonomy" id="569857"/>
    <lineage>
        <taxon>Bacteria</taxon>
        <taxon>Bacillati</taxon>
        <taxon>Bacillota</taxon>
        <taxon>Bacilli</taxon>
        <taxon>Bacillales</taxon>
        <taxon>Staphylococcaceae</taxon>
        <taxon>Staphylococcus</taxon>
    </lineage>
</organism>
<dbReference type="Pfam" id="PF20111">
    <property type="entry name" value="DUF6501"/>
    <property type="match status" value="1"/>
</dbReference>